<dbReference type="RefSeq" id="WP_163963707.1">
    <property type="nucleotide sequence ID" value="NZ_JAAGNX010000002.1"/>
</dbReference>
<name>A0A6B2M1L2_9BACT</name>
<dbReference type="AlphaFoldDB" id="A0A6B2M1L2"/>
<feature type="compositionally biased region" description="Polar residues" evidence="1">
    <location>
        <begin position="303"/>
        <end position="314"/>
    </location>
</feature>
<feature type="region of interest" description="Disordered" evidence="1">
    <location>
        <begin position="303"/>
        <end position="322"/>
    </location>
</feature>
<proteinExistence type="predicted"/>
<dbReference type="Pfam" id="PF13428">
    <property type="entry name" value="TPR_14"/>
    <property type="match status" value="1"/>
</dbReference>
<organism evidence="2 3">
    <name type="scientific">Oceanipulchritudo coccoides</name>
    <dbReference type="NCBI Taxonomy" id="2706888"/>
    <lineage>
        <taxon>Bacteria</taxon>
        <taxon>Pseudomonadati</taxon>
        <taxon>Verrucomicrobiota</taxon>
        <taxon>Opitutia</taxon>
        <taxon>Puniceicoccales</taxon>
        <taxon>Oceanipulchritudinaceae</taxon>
        <taxon>Oceanipulchritudo</taxon>
    </lineage>
</organism>
<dbReference type="PANTHER" id="PTHR12558">
    <property type="entry name" value="CELL DIVISION CYCLE 16,23,27"/>
    <property type="match status" value="1"/>
</dbReference>
<dbReference type="Proteomes" id="UP000478417">
    <property type="component" value="Unassembled WGS sequence"/>
</dbReference>
<comment type="caution">
    <text evidence="2">The sequence shown here is derived from an EMBL/GenBank/DDBJ whole genome shotgun (WGS) entry which is preliminary data.</text>
</comment>
<dbReference type="InterPro" id="IPR019734">
    <property type="entry name" value="TPR_rpt"/>
</dbReference>
<sequence>MQLAWKQVWSLGFILFFFFSGCGERERPVEDLVMQAETLMDAGQIESAILILERCQERAPERVDVMEALAFAYAAEGDPMLASMTFASIAEIVPDRPEYYLYAAESLLEAGDSKGAVGQYNRYLTVQPLDRAVWVALADLQISQGAMNEALEALLAAEQVESRAVQRIKIGELYLRRNNLAQAQVWFGRSLESGSDVRDEALLGLLETAVRSKRFADAESLLKQLDAEYPGRLDQSEIDSVRDQLLVWRARQTAAQEAAAAFENSRLQTATEEAEALVEDPEEGEGDATSTPAIEVTTVETVPEGSSLTVSTEALSPEPTDPEIEAPVEAVEVSVSAISPETMSNDLLGLARAKRSVGETIEAIRYYKQCLIQNDAQPLVWAELSEVYLESGNDRWAQATASEAMRRDPDNPKLVLQYLRAAQRTMGTERLIQEMESAYRKFPDQPEIMVVLARAYAGEGVTRNARILYNKFLEQAPLTHPLRPVVEDELSALGR</sequence>
<dbReference type="SUPFAM" id="SSF48452">
    <property type="entry name" value="TPR-like"/>
    <property type="match status" value="2"/>
</dbReference>
<evidence type="ECO:0000313" key="2">
    <source>
        <dbReference type="EMBL" id="NDV62099.1"/>
    </source>
</evidence>
<dbReference type="Gene3D" id="1.25.40.10">
    <property type="entry name" value="Tetratricopeptide repeat domain"/>
    <property type="match status" value="2"/>
</dbReference>
<reference evidence="2 3" key="1">
    <citation type="submission" date="2020-02" db="EMBL/GenBank/DDBJ databases">
        <title>Albibacoteraceae fam. nov., the first described family within the subdivision 4 Verrucomicrobia.</title>
        <authorList>
            <person name="Xi F."/>
        </authorList>
    </citation>
    <scope>NUCLEOTIDE SEQUENCE [LARGE SCALE GENOMIC DNA]</scope>
    <source>
        <strain evidence="2 3">CK1056</strain>
    </source>
</reference>
<dbReference type="SMART" id="SM00028">
    <property type="entry name" value="TPR"/>
    <property type="match status" value="5"/>
</dbReference>
<dbReference type="InterPro" id="IPR011990">
    <property type="entry name" value="TPR-like_helical_dom_sf"/>
</dbReference>
<evidence type="ECO:0000313" key="3">
    <source>
        <dbReference type="Proteomes" id="UP000478417"/>
    </source>
</evidence>
<protein>
    <submittedName>
        <fullName evidence="2">Tetratricopeptide repeat protein</fullName>
    </submittedName>
</protein>
<evidence type="ECO:0000256" key="1">
    <source>
        <dbReference type="SAM" id="MobiDB-lite"/>
    </source>
</evidence>
<dbReference type="PROSITE" id="PS51257">
    <property type="entry name" value="PROKAR_LIPOPROTEIN"/>
    <property type="match status" value="1"/>
</dbReference>
<feature type="compositionally biased region" description="Acidic residues" evidence="1">
    <location>
        <begin position="272"/>
        <end position="286"/>
    </location>
</feature>
<gene>
    <name evidence="2" type="ORF">G0Q06_06540</name>
</gene>
<dbReference type="PANTHER" id="PTHR12558:SF13">
    <property type="entry name" value="CELL DIVISION CYCLE PROTEIN 27 HOMOLOG"/>
    <property type="match status" value="1"/>
</dbReference>
<feature type="region of interest" description="Disordered" evidence="1">
    <location>
        <begin position="270"/>
        <end position="290"/>
    </location>
</feature>
<keyword evidence="3" id="KW-1185">Reference proteome</keyword>
<dbReference type="EMBL" id="JAAGNX010000002">
    <property type="protein sequence ID" value="NDV62099.1"/>
    <property type="molecule type" value="Genomic_DNA"/>
</dbReference>
<accession>A0A6B2M1L2</accession>